<reference evidence="1 2" key="1">
    <citation type="journal article" date="2019" name="Sci. Rep.">
        <title>Orb-weaving spider Araneus ventricosus genome elucidates the spidroin gene catalogue.</title>
        <authorList>
            <person name="Kono N."/>
            <person name="Nakamura H."/>
            <person name="Ohtoshi R."/>
            <person name="Moran D.A.P."/>
            <person name="Shinohara A."/>
            <person name="Yoshida Y."/>
            <person name="Fujiwara M."/>
            <person name="Mori M."/>
            <person name="Tomita M."/>
            <person name="Arakawa K."/>
        </authorList>
    </citation>
    <scope>NUCLEOTIDE SEQUENCE [LARGE SCALE GENOMIC DNA]</scope>
</reference>
<evidence type="ECO:0000313" key="2">
    <source>
        <dbReference type="Proteomes" id="UP000499080"/>
    </source>
</evidence>
<comment type="caution">
    <text evidence="1">The sequence shown here is derived from an EMBL/GenBank/DDBJ whole genome shotgun (WGS) entry which is preliminary data.</text>
</comment>
<gene>
    <name evidence="1" type="ORF">AVEN_35590_1</name>
</gene>
<proteinExistence type="predicted"/>
<dbReference type="PANTHER" id="PTHR46409:SF1">
    <property type="entry name" value="HTH PSQ-TYPE DOMAIN-CONTAINING PROTEIN"/>
    <property type="match status" value="1"/>
</dbReference>
<evidence type="ECO:0000313" key="1">
    <source>
        <dbReference type="EMBL" id="GBM04414.1"/>
    </source>
</evidence>
<dbReference type="Proteomes" id="UP000499080">
    <property type="component" value="Unassembled WGS sequence"/>
</dbReference>
<organism evidence="1 2">
    <name type="scientific">Araneus ventricosus</name>
    <name type="common">Orbweaver spider</name>
    <name type="synonym">Epeira ventricosa</name>
    <dbReference type="NCBI Taxonomy" id="182803"/>
    <lineage>
        <taxon>Eukaryota</taxon>
        <taxon>Metazoa</taxon>
        <taxon>Ecdysozoa</taxon>
        <taxon>Arthropoda</taxon>
        <taxon>Chelicerata</taxon>
        <taxon>Arachnida</taxon>
        <taxon>Araneae</taxon>
        <taxon>Araneomorphae</taxon>
        <taxon>Entelegynae</taxon>
        <taxon>Araneoidea</taxon>
        <taxon>Araneidae</taxon>
        <taxon>Araneus</taxon>
    </lineage>
</organism>
<dbReference type="EMBL" id="BGPR01000202">
    <property type="protein sequence ID" value="GBM04414.1"/>
    <property type="molecule type" value="Genomic_DNA"/>
</dbReference>
<protein>
    <submittedName>
        <fullName evidence="1">Uncharacterized protein</fullName>
    </submittedName>
</protein>
<name>A0A4Y2CKE0_ARAVE</name>
<dbReference type="PANTHER" id="PTHR46409">
    <property type="entry name" value="HTH PSQ-TYPE DOMAIN-CONTAINING PROTEIN"/>
    <property type="match status" value="1"/>
</dbReference>
<dbReference type="OrthoDB" id="6617942at2759"/>
<dbReference type="AlphaFoldDB" id="A0A4Y2CKE0"/>
<accession>A0A4Y2CKE0</accession>
<keyword evidence="2" id="KW-1185">Reference proteome</keyword>
<sequence>MISLARQLPDNAKQIIYKVFSNNAHFAYNEHLLLTMLHDSRKHILELAVRRILGARDKKTKNSCGLRFLKLPKLNFEATDCIDLIDLSNCAVTEPPLIMRIKDKDLKEICKEKQFPVLTFEEFP</sequence>